<evidence type="ECO:0000259" key="1">
    <source>
        <dbReference type="Pfam" id="PF21787"/>
    </source>
</evidence>
<gene>
    <name evidence="4" type="primary">LOC112452904</name>
</gene>
<dbReference type="AlphaFoldDB" id="A0A6J1PHP6"/>
<dbReference type="RefSeq" id="XP_024869119.1">
    <property type="nucleotide sequence ID" value="XM_025013351.1"/>
</dbReference>
<protein>
    <submittedName>
        <fullName evidence="4">Uncharacterized protein LOC112452904</fullName>
    </submittedName>
</protein>
<dbReference type="OrthoDB" id="7701481at2759"/>
<evidence type="ECO:0000313" key="4">
    <source>
        <dbReference type="RefSeq" id="XP_024869119.1"/>
    </source>
</evidence>
<dbReference type="InterPro" id="IPR048366">
    <property type="entry name" value="TNP-like_GBD"/>
</dbReference>
<organism evidence="3 4">
    <name type="scientific">Temnothorax curvispinosus</name>
    <dbReference type="NCBI Taxonomy" id="300111"/>
    <lineage>
        <taxon>Eukaryota</taxon>
        <taxon>Metazoa</taxon>
        <taxon>Ecdysozoa</taxon>
        <taxon>Arthropoda</taxon>
        <taxon>Hexapoda</taxon>
        <taxon>Insecta</taxon>
        <taxon>Pterygota</taxon>
        <taxon>Neoptera</taxon>
        <taxon>Endopterygota</taxon>
        <taxon>Hymenoptera</taxon>
        <taxon>Apocrita</taxon>
        <taxon>Aculeata</taxon>
        <taxon>Formicoidea</taxon>
        <taxon>Formicidae</taxon>
        <taxon>Myrmicinae</taxon>
        <taxon>Temnothorax</taxon>
    </lineage>
</organism>
<proteinExistence type="predicted"/>
<name>A0A6J1PHP6_9HYME</name>
<accession>A0A6J1PHP6</accession>
<evidence type="ECO:0000313" key="3">
    <source>
        <dbReference type="Proteomes" id="UP000504618"/>
    </source>
</evidence>
<dbReference type="InterPro" id="IPR048365">
    <property type="entry name" value="TNP-like_RNaseH_N"/>
</dbReference>
<reference evidence="4" key="1">
    <citation type="submission" date="2025-08" db="UniProtKB">
        <authorList>
            <consortium name="RefSeq"/>
        </authorList>
    </citation>
    <scope>IDENTIFICATION</scope>
    <source>
        <tissue evidence="4">Whole body</tissue>
    </source>
</reference>
<keyword evidence="3" id="KW-1185">Reference proteome</keyword>
<sequence length="331" mass="38111">MAQINNDHDKLCVLMWDEMSLEANLQYDQLNDKIIGFEDWGHRRTSLIADHVLVFMIRGILKGWKIPLYYGFCKSQTKSAQLLRCMKEIIKELTKAGLIIIATVCDQGGPNMTCINSLLQDSKRECIRTGQEYQDIIQLFGQNIVPIFDPPHLLKGIRNNLLFKNLELDTTILKKNERQFASWDIIEMAYKMDMYTNTLNRQVPKLTDQHVIKSKIKKMKVKCAAQVCSARLSGYLEYNSKIKGGFIESQIGQLQIPNKAGYDTAVALDLFNKIFDSVNAHTLHPQTPLRVAVTKNSKHHNFWPYAIKRLSNMRYVDPKTKQPVKFMDAEI</sequence>
<dbReference type="Pfam" id="PF21787">
    <property type="entry name" value="TNP-like_RNaseH_N"/>
    <property type="match status" value="1"/>
</dbReference>
<feature type="domain" description="Transposable element P transposase-like RNase H" evidence="1">
    <location>
        <begin position="5"/>
        <end position="118"/>
    </location>
</feature>
<dbReference type="GeneID" id="112452904"/>
<evidence type="ECO:0000259" key="2">
    <source>
        <dbReference type="Pfam" id="PF21788"/>
    </source>
</evidence>
<dbReference type="Proteomes" id="UP000504618">
    <property type="component" value="Unplaced"/>
</dbReference>
<feature type="domain" description="Transposable element P transposase-like GTP-binding insertion" evidence="2">
    <location>
        <begin position="152"/>
        <end position="282"/>
    </location>
</feature>
<dbReference type="Pfam" id="PF21788">
    <property type="entry name" value="TNP-like_GBD"/>
    <property type="match status" value="1"/>
</dbReference>